<keyword evidence="4" id="KW-0539">Nucleus</keyword>
<dbReference type="GeneID" id="94844379"/>
<dbReference type="AlphaFoldDB" id="A0A1J4JKJ0"/>
<evidence type="ECO:0000259" key="6">
    <source>
        <dbReference type="PROSITE" id="PS50090"/>
    </source>
</evidence>
<comment type="caution">
    <text evidence="8">The sequence shown here is derived from an EMBL/GenBank/DDBJ whole genome shotgun (WGS) entry which is preliminary data.</text>
</comment>
<dbReference type="GO" id="GO:0042795">
    <property type="term" value="P:snRNA transcription by RNA polymerase II"/>
    <property type="evidence" value="ECO:0007669"/>
    <property type="project" value="TreeGrafter"/>
</dbReference>
<keyword evidence="1" id="KW-0805">Transcription regulation</keyword>
<accession>A0A1J4JKJ0</accession>
<reference evidence="8" key="1">
    <citation type="submission" date="2016-10" db="EMBL/GenBank/DDBJ databases">
        <authorList>
            <person name="Benchimol M."/>
            <person name="Almeida L.G."/>
            <person name="Vasconcelos A.T."/>
            <person name="Perreira-Neves A."/>
            <person name="Rosa I.A."/>
            <person name="Tasca T."/>
            <person name="Bogo M.R."/>
            <person name="de Souza W."/>
        </authorList>
    </citation>
    <scope>NUCLEOTIDE SEQUENCE [LARGE SCALE GENOMIC DNA]</scope>
    <source>
        <strain evidence="8">K</strain>
    </source>
</reference>
<feature type="domain" description="HTH myb-type" evidence="7">
    <location>
        <begin position="22"/>
        <end position="77"/>
    </location>
</feature>
<dbReference type="Gene3D" id="1.10.10.60">
    <property type="entry name" value="Homeodomain-like"/>
    <property type="match status" value="2"/>
</dbReference>
<dbReference type="CDD" id="cd00167">
    <property type="entry name" value="SANT"/>
    <property type="match status" value="2"/>
</dbReference>
<dbReference type="InterPro" id="IPR009057">
    <property type="entry name" value="Homeodomain-like_sf"/>
</dbReference>
<feature type="region of interest" description="Disordered" evidence="5">
    <location>
        <begin position="125"/>
        <end position="162"/>
    </location>
</feature>
<dbReference type="GO" id="GO:0042796">
    <property type="term" value="P:snRNA transcription by RNA polymerase III"/>
    <property type="evidence" value="ECO:0007669"/>
    <property type="project" value="TreeGrafter"/>
</dbReference>
<dbReference type="PROSITE" id="PS51294">
    <property type="entry name" value="HTH_MYB"/>
    <property type="match status" value="2"/>
</dbReference>
<evidence type="ECO:0000256" key="3">
    <source>
        <dbReference type="ARBA" id="ARBA00023163"/>
    </source>
</evidence>
<dbReference type="SUPFAM" id="SSF46689">
    <property type="entry name" value="Homeodomain-like"/>
    <property type="match status" value="1"/>
</dbReference>
<evidence type="ECO:0000256" key="5">
    <source>
        <dbReference type="SAM" id="MobiDB-lite"/>
    </source>
</evidence>
<evidence type="ECO:0000256" key="4">
    <source>
        <dbReference type="ARBA" id="ARBA00023242"/>
    </source>
</evidence>
<gene>
    <name evidence="8" type="ORF">TRFO_34469</name>
</gene>
<dbReference type="OrthoDB" id="2143914at2759"/>
<name>A0A1J4JKJ0_9EUKA</name>
<dbReference type="GO" id="GO:0000978">
    <property type="term" value="F:RNA polymerase II cis-regulatory region sequence-specific DNA binding"/>
    <property type="evidence" value="ECO:0007669"/>
    <property type="project" value="TreeGrafter"/>
</dbReference>
<dbReference type="InterPro" id="IPR051575">
    <property type="entry name" value="Myb-like_DNA-bd"/>
</dbReference>
<evidence type="ECO:0000256" key="1">
    <source>
        <dbReference type="ARBA" id="ARBA00023015"/>
    </source>
</evidence>
<feature type="domain" description="Myb-like" evidence="6">
    <location>
        <begin position="74"/>
        <end position="124"/>
    </location>
</feature>
<dbReference type="VEuPathDB" id="TrichDB:TRFO_34469"/>
<evidence type="ECO:0000313" key="9">
    <source>
        <dbReference type="Proteomes" id="UP000179807"/>
    </source>
</evidence>
<feature type="compositionally biased region" description="Low complexity" evidence="5">
    <location>
        <begin position="136"/>
        <end position="162"/>
    </location>
</feature>
<evidence type="ECO:0000313" key="8">
    <source>
        <dbReference type="EMBL" id="OHS99153.1"/>
    </source>
</evidence>
<keyword evidence="2" id="KW-0238">DNA-binding</keyword>
<dbReference type="SMART" id="SM00717">
    <property type="entry name" value="SANT"/>
    <property type="match status" value="2"/>
</dbReference>
<dbReference type="PROSITE" id="PS50090">
    <property type="entry name" value="MYB_LIKE"/>
    <property type="match status" value="2"/>
</dbReference>
<organism evidence="8 9">
    <name type="scientific">Tritrichomonas foetus</name>
    <dbReference type="NCBI Taxonomy" id="1144522"/>
    <lineage>
        <taxon>Eukaryota</taxon>
        <taxon>Metamonada</taxon>
        <taxon>Parabasalia</taxon>
        <taxon>Tritrichomonadida</taxon>
        <taxon>Tritrichomonadidae</taxon>
        <taxon>Tritrichomonas</taxon>
    </lineage>
</organism>
<evidence type="ECO:0000256" key="2">
    <source>
        <dbReference type="ARBA" id="ARBA00023125"/>
    </source>
</evidence>
<keyword evidence="3" id="KW-0804">Transcription</keyword>
<keyword evidence="9" id="KW-1185">Reference proteome</keyword>
<dbReference type="InterPro" id="IPR001005">
    <property type="entry name" value="SANT/Myb"/>
</dbReference>
<feature type="domain" description="HTH myb-type" evidence="7">
    <location>
        <begin position="81"/>
        <end position="128"/>
    </location>
</feature>
<dbReference type="PANTHER" id="PTHR46621:SF1">
    <property type="entry name" value="SNRNA-ACTIVATING PROTEIN COMPLEX SUBUNIT 4"/>
    <property type="match status" value="1"/>
</dbReference>
<dbReference type="GO" id="GO:0019185">
    <property type="term" value="C:snRNA-activating protein complex"/>
    <property type="evidence" value="ECO:0007669"/>
    <property type="project" value="TreeGrafter"/>
</dbReference>
<proteinExistence type="predicted"/>
<protein>
    <submittedName>
        <fullName evidence="8">Myb-like DNA-binding domain containing protein</fullName>
    </submittedName>
</protein>
<evidence type="ECO:0000259" key="7">
    <source>
        <dbReference type="PROSITE" id="PS51294"/>
    </source>
</evidence>
<sequence>MMMAFTQVPNYPQLMRFTINGRKPHPKSKFTPQEDEKLRSIVNEIGENDWPSVSKRMGTRNQRQCKERWFNYLSPNVKALPWTPEDDFKLENLHNEFGAKWVKIAQFFPSRTDTNIKSRWMVLQRQKRRMENKADTNSSVNKTSNNSTNTSPCSETSSPESNAFSTPFPNIVSNFSSATTYQNSTQVIPQINQIPTKESSINIKQTENFISDKAPDCEDPFQDSSFFEMNFAPMDVITDECYDFFDWN</sequence>
<dbReference type="InterPro" id="IPR017930">
    <property type="entry name" value="Myb_dom"/>
</dbReference>
<dbReference type="Proteomes" id="UP000179807">
    <property type="component" value="Unassembled WGS sequence"/>
</dbReference>
<dbReference type="Pfam" id="PF00249">
    <property type="entry name" value="Myb_DNA-binding"/>
    <property type="match status" value="2"/>
</dbReference>
<feature type="domain" description="Myb-like" evidence="6">
    <location>
        <begin position="22"/>
        <end position="73"/>
    </location>
</feature>
<dbReference type="EMBL" id="MLAK01001021">
    <property type="protein sequence ID" value="OHS99153.1"/>
    <property type="molecule type" value="Genomic_DNA"/>
</dbReference>
<dbReference type="PANTHER" id="PTHR46621">
    <property type="entry name" value="SNRNA-ACTIVATING PROTEIN COMPLEX SUBUNIT 4"/>
    <property type="match status" value="1"/>
</dbReference>
<dbReference type="GO" id="GO:0001006">
    <property type="term" value="F:RNA polymerase III type 3 promoter sequence-specific DNA binding"/>
    <property type="evidence" value="ECO:0007669"/>
    <property type="project" value="TreeGrafter"/>
</dbReference>
<dbReference type="RefSeq" id="XP_068352290.1">
    <property type="nucleotide sequence ID" value="XM_068509675.1"/>
</dbReference>